<proteinExistence type="inferred from homology"/>
<accession>A0ABP0F429</accession>
<gene>
    <name evidence="10" type="ORF">CVLEPA_LOCUS2825</name>
</gene>
<evidence type="ECO:0000256" key="8">
    <source>
        <dbReference type="ARBA" id="ARBA00023242"/>
    </source>
</evidence>
<feature type="region of interest" description="Disordered" evidence="9">
    <location>
        <begin position="282"/>
        <end position="312"/>
    </location>
</feature>
<evidence type="ECO:0000313" key="10">
    <source>
        <dbReference type="EMBL" id="CAK8673037.1"/>
    </source>
</evidence>
<evidence type="ECO:0000256" key="1">
    <source>
        <dbReference type="ARBA" id="ARBA00004123"/>
    </source>
</evidence>
<evidence type="ECO:0000256" key="9">
    <source>
        <dbReference type="SAM" id="MobiDB-lite"/>
    </source>
</evidence>
<organism evidence="10 11">
    <name type="scientific">Clavelina lepadiformis</name>
    <name type="common">Light-bulb sea squirt</name>
    <name type="synonym">Ascidia lepadiformis</name>
    <dbReference type="NCBI Taxonomy" id="159417"/>
    <lineage>
        <taxon>Eukaryota</taxon>
        <taxon>Metazoa</taxon>
        <taxon>Chordata</taxon>
        <taxon>Tunicata</taxon>
        <taxon>Ascidiacea</taxon>
        <taxon>Aplousobranchia</taxon>
        <taxon>Clavelinidae</taxon>
        <taxon>Clavelina</taxon>
    </lineage>
</organism>
<sequence>MLEKLLSGEETSRLVLICDDQFTNGSTLLRAFARSLIKRGCQLHLFCFEQHPTNFVNHLNLHNDSNVHVHDFYSDPIGWNDGDGCLLGSRLFDINSKVNQEQAGGSNTAVVIDSLSITLQTCESTSVCQQLHKLSHNQRVIQTVMLHHTHLHVDDVTKRLSHISDSVLKLNLTSSLPKITFSKKSVHDGTICVTVHRKLNGKVFLSEEKVEILSDSSVEACPWQQDPLSAQTGGISLNEEPDVTSEANLTFNLNLSVREKKERSKLVMPYIKASEEEKVEIHRSTGGGGKIFYEPDDVDDFDDEDPDEDLEF</sequence>
<keyword evidence="8" id="KW-0539">Nucleus</keyword>
<name>A0ABP0F429_CLALP</name>
<comment type="caution">
    <text evidence="10">The sequence shown here is derived from an EMBL/GenBank/DDBJ whole genome shotgun (WGS) entry which is preliminary data.</text>
</comment>
<dbReference type="EMBL" id="CAWYQH010000002">
    <property type="protein sequence ID" value="CAK8673037.1"/>
    <property type="molecule type" value="Genomic_DNA"/>
</dbReference>
<evidence type="ECO:0000313" key="11">
    <source>
        <dbReference type="Proteomes" id="UP001642483"/>
    </source>
</evidence>
<comment type="subcellular location">
    <subcellularLocation>
        <location evidence="2">Cytoplasm</location>
    </subcellularLocation>
    <subcellularLocation>
        <location evidence="1">Nucleus</location>
    </subcellularLocation>
</comment>
<dbReference type="Proteomes" id="UP001642483">
    <property type="component" value="Unassembled WGS sequence"/>
</dbReference>
<evidence type="ECO:0000256" key="6">
    <source>
        <dbReference type="ARBA" id="ARBA00022490"/>
    </source>
</evidence>
<dbReference type="PANTHER" id="PTHR15641">
    <property type="entry name" value="ELONGATOR COMPLEX PROTEIN 5"/>
    <property type="match status" value="1"/>
</dbReference>
<dbReference type="Pfam" id="PF10483">
    <property type="entry name" value="Elong_Iki1"/>
    <property type="match status" value="1"/>
</dbReference>
<dbReference type="InterPro" id="IPR027417">
    <property type="entry name" value="P-loop_NTPase"/>
</dbReference>
<keyword evidence="11" id="KW-1185">Reference proteome</keyword>
<keyword evidence="6" id="KW-0963">Cytoplasm</keyword>
<evidence type="ECO:0000256" key="4">
    <source>
        <dbReference type="ARBA" id="ARBA00009567"/>
    </source>
</evidence>
<evidence type="ECO:0000256" key="7">
    <source>
        <dbReference type="ARBA" id="ARBA00022694"/>
    </source>
</evidence>
<dbReference type="PANTHER" id="PTHR15641:SF1">
    <property type="entry name" value="ELONGATOR COMPLEX PROTEIN 5"/>
    <property type="match status" value="1"/>
</dbReference>
<evidence type="ECO:0000256" key="3">
    <source>
        <dbReference type="ARBA" id="ARBA00005043"/>
    </source>
</evidence>
<protein>
    <recommendedName>
        <fullName evidence="5">Elongator complex protein 5</fullName>
    </recommendedName>
</protein>
<comment type="pathway">
    <text evidence="3">tRNA modification; 5-methoxycarbonylmethyl-2-thiouridine-tRNA biosynthesis.</text>
</comment>
<keyword evidence="7" id="KW-0819">tRNA processing</keyword>
<evidence type="ECO:0000256" key="5">
    <source>
        <dbReference type="ARBA" id="ARBA00020264"/>
    </source>
</evidence>
<comment type="similarity">
    <text evidence="4">Belongs to the ELP5 family.</text>
</comment>
<dbReference type="InterPro" id="IPR019519">
    <property type="entry name" value="Elp5"/>
</dbReference>
<evidence type="ECO:0000256" key="2">
    <source>
        <dbReference type="ARBA" id="ARBA00004496"/>
    </source>
</evidence>
<dbReference type="Gene3D" id="3.40.50.300">
    <property type="entry name" value="P-loop containing nucleotide triphosphate hydrolases"/>
    <property type="match status" value="1"/>
</dbReference>
<reference evidence="10 11" key="1">
    <citation type="submission" date="2024-02" db="EMBL/GenBank/DDBJ databases">
        <authorList>
            <person name="Daric V."/>
            <person name="Darras S."/>
        </authorList>
    </citation>
    <scope>NUCLEOTIDE SEQUENCE [LARGE SCALE GENOMIC DNA]</scope>
</reference>
<feature type="compositionally biased region" description="Acidic residues" evidence="9">
    <location>
        <begin position="294"/>
        <end position="312"/>
    </location>
</feature>